<evidence type="ECO:0000256" key="2">
    <source>
        <dbReference type="ARBA" id="ARBA00022763"/>
    </source>
</evidence>
<dbReference type="Pfam" id="PF13438">
    <property type="entry name" value="DUF4113"/>
    <property type="match status" value="1"/>
</dbReference>
<dbReference type="PROSITE" id="PS50173">
    <property type="entry name" value="UMUC"/>
    <property type="match status" value="1"/>
</dbReference>
<dbReference type="GO" id="GO:0042276">
    <property type="term" value="P:error-prone translesion synthesis"/>
    <property type="evidence" value="ECO:0007669"/>
    <property type="project" value="TreeGrafter"/>
</dbReference>
<keyword evidence="2" id="KW-0227">DNA damage</keyword>
<evidence type="ECO:0000256" key="5">
    <source>
        <dbReference type="ARBA" id="ARBA00023236"/>
    </source>
</evidence>
<keyword evidence="8" id="KW-1185">Reference proteome</keyword>
<dbReference type="InterPro" id="IPR001126">
    <property type="entry name" value="UmuC"/>
</dbReference>
<dbReference type="Pfam" id="PF11799">
    <property type="entry name" value="IMS_C"/>
    <property type="match status" value="1"/>
</dbReference>
<sequence>MSKIIALVDCNNFYCSCERVFNPKLENRPVVVLSNNDGCVVARSNEAKKLGIKMGEPAFKLREFCDKYNLAVLSSNYTLYGDMSQRVMQCLAEYTPELEIYSIDEAFLDFTSFKNQDLTAYSKEIKQKVEQYTGIPISIGIGTTKTLAKVANRIAKKSKKAKGVLDLVDSPYLNLALQRTEVGDVWGVGSSYTKLLEKHHINNALELKKTDQKWINKERGIVGLRTVLELNGISCIPLSEMPKSKKSTAVTRSFGQPVETLAELQEALSAYAYRAGEKLRQSQLQAASMTVFFRTGSYDKTQVYRSWGTTVNFLSSTNDSRELVNNARKVAENIFESGYKLKKAGVILFGLTPEGEKQLSLFEKSKEDTARSQKIMQLMDTINNRYGRETIQLAASGIHKQWQMKADYKSPKYTTNWDELPKVG</sequence>
<feature type="domain" description="UmuC" evidence="6">
    <location>
        <begin position="5"/>
        <end position="189"/>
    </location>
</feature>
<dbReference type="GO" id="GO:0003684">
    <property type="term" value="F:damaged DNA binding"/>
    <property type="evidence" value="ECO:0007669"/>
    <property type="project" value="InterPro"/>
</dbReference>
<dbReference type="EMBL" id="AP018227">
    <property type="protein sequence ID" value="BAY86701.1"/>
    <property type="molecule type" value="Genomic_DNA"/>
</dbReference>
<dbReference type="InterPro" id="IPR025188">
    <property type="entry name" value="DUF4113"/>
</dbReference>
<dbReference type="Gene3D" id="3.30.1490.100">
    <property type="entry name" value="DNA polymerase, Y-family, little finger domain"/>
    <property type="match status" value="1"/>
</dbReference>
<dbReference type="GO" id="GO:0009432">
    <property type="term" value="P:SOS response"/>
    <property type="evidence" value="ECO:0007669"/>
    <property type="project" value="UniProtKB-KW"/>
</dbReference>
<dbReference type="InterPro" id="IPR017961">
    <property type="entry name" value="DNA_pol_Y-fam_little_finger"/>
</dbReference>
<evidence type="ECO:0000259" key="6">
    <source>
        <dbReference type="PROSITE" id="PS50173"/>
    </source>
</evidence>
<dbReference type="GO" id="GO:0006281">
    <property type="term" value="P:DNA repair"/>
    <property type="evidence" value="ECO:0007669"/>
    <property type="project" value="UniProtKB-KW"/>
</dbReference>
<reference evidence="7 8" key="1">
    <citation type="submission" date="2017-06" db="EMBL/GenBank/DDBJ databases">
        <title>Genome sequencing of cyanobaciteial culture collection at National Institute for Environmental Studies (NIES).</title>
        <authorList>
            <person name="Hirose Y."/>
            <person name="Shimura Y."/>
            <person name="Fujisawa T."/>
            <person name="Nakamura Y."/>
            <person name="Kawachi M."/>
        </authorList>
    </citation>
    <scope>NUCLEOTIDE SEQUENCE [LARGE SCALE GENOMIC DNA]</scope>
    <source>
        <strain evidence="7 8">NIES-267</strain>
    </source>
</reference>
<evidence type="ECO:0000313" key="8">
    <source>
        <dbReference type="Proteomes" id="UP000218418"/>
    </source>
</evidence>
<dbReference type="PANTHER" id="PTHR11076:SF34">
    <property type="entry name" value="PROTEIN UMUC"/>
    <property type="match status" value="1"/>
</dbReference>
<name>A0A1Z4LZX4_9CYAN</name>
<dbReference type="InterPro" id="IPR043502">
    <property type="entry name" value="DNA/RNA_pol_sf"/>
</dbReference>
<dbReference type="Gene3D" id="3.30.70.270">
    <property type="match status" value="1"/>
</dbReference>
<keyword evidence="5" id="KW-0742">SOS response</keyword>
<evidence type="ECO:0000256" key="3">
    <source>
        <dbReference type="ARBA" id="ARBA00023199"/>
    </source>
</evidence>
<dbReference type="Proteomes" id="UP000218418">
    <property type="component" value="Chromosome"/>
</dbReference>
<evidence type="ECO:0000256" key="4">
    <source>
        <dbReference type="ARBA" id="ARBA00023204"/>
    </source>
</evidence>
<dbReference type="InterPro" id="IPR050116">
    <property type="entry name" value="DNA_polymerase-Y"/>
</dbReference>
<protein>
    <submittedName>
        <fullName evidence="7">SOS mutagenesis and repair, UmuC protein homolog</fullName>
    </submittedName>
</protein>
<dbReference type="SUPFAM" id="SSF56672">
    <property type="entry name" value="DNA/RNA polymerases"/>
    <property type="match status" value="1"/>
</dbReference>
<dbReference type="PANTHER" id="PTHR11076">
    <property type="entry name" value="DNA REPAIR POLYMERASE UMUC / TRANSFERASE FAMILY MEMBER"/>
    <property type="match status" value="1"/>
</dbReference>
<dbReference type="CDD" id="cd01700">
    <property type="entry name" value="PolY_Pol_V_umuC"/>
    <property type="match status" value="1"/>
</dbReference>
<dbReference type="AlphaFoldDB" id="A0A1Z4LZX4"/>
<keyword evidence="4" id="KW-0234">DNA repair</keyword>
<dbReference type="OrthoDB" id="9808813at2"/>
<dbReference type="Pfam" id="PF00817">
    <property type="entry name" value="IMS"/>
    <property type="match status" value="1"/>
</dbReference>
<keyword evidence="3" id="KW-0741">SOS mutagenesis</keyword>
<dbReference type="GO" id="GO:0003887">
    <property type="term" value="F:DNA-directed DNA polymerase activity"/>
    <property type="evidence" value="ECO:0007669"/>
    <property type="project" value="TreeGrafter"/>
</dbReference>
<evidence type="ECO:0000256" key="1">
    <source>
        <dbReference type="ARBA" id="ARBA00010945"/>
    </source>
</evidence>
<organism evidence="7 8">
    <name type="scientific">Calothrix parasitica NIES-267</name>
    <dbReference type="NCBI Taxonomy" id="1973488"/>
    <lineage>
        <taxon>Bacteria</taxon>
        <taxon>Bacillati</taxon>
        <taxon>Cyanobacteriota</taxon>
        <taxon>Cyanophyceae</taxon>
        <taxon>Nostocales</taxon>
        <taxon>Calotrichaceae</taxon>
        <taxon>Calothrix</taxon>
    </lineage>
</organism>
<gene>
    <name evidence="7" type="ORF">NIES267_62120</name>
</gene>
<evidence type="ECO:0000313" key="7">
    <source>
        <dbReference type="EMBL" id="BAY86701.1"/>
    </source>
</evidence>
<comment type="similarity">
    <text evidence="1">Belongs to the DNA polymerase type-Y family.</text>
</comment>
<dbReference type="Gene3D" id="3.40.1170.60">
    <property type="match status" value="1"/>
</dbReference>
<dbReference type="InterPro" id="IPR036775">
    <property type="entry name" value="DNA_pol_Y-fam_lit_finger_sf"/>
</dbReference>
<proteinExistence type="inferred from homology"/>
<accession>A0A1Z4LZX4</accession>
<dbReference type="InterPro" id="IPR043128">
    <property type="entry name" value="Rev_trsase/Diguanyl_cyclase"/>
</dbReference>
<dbReference type="GO" id="GO:0005829">
    <property type="term" value="C:cytosol"/>
    <property type="evidence" value="ECO:0007669"/>
    <property type="project" value="TreeGrafter"/>
</dbReference>